<feature type="region of interest" description="Disordered" evidence="2">
    <location>
        <begin position="167"/>
        <end position="188"/>
    </location>
</feature>
<gene>
    <name evidence="3" type="ORF">HPB51_029220</name>
</gene>
<comment type="caution">
    <text evidence="3">The sequence shown here is derived from an EMBL/GenBank/DDBJ whole genome shotgun (WGS) entry which is preliminary data.</text>
</comment>
<feature type="coiled-coil region" evidence="1">
    <location>
        <begin position="137"/>
        <end position="164"/>
    </location>
</feature>
<protein>
    <submittedName>
        <fullName evidence="3">Uncharacterized protein</fullName>
    </submittedName>
</protein>
<evidence type="ECO:0000256" key="2">
    <source>
        <dbReference type="SAM" id="MobiDB-lite"/>
    </source>
</evidence>
<dbReference type="AlphaFoldDB" id="A0A9J6CVH6"/>
<evidence type="ECO:0000256" key="1">
    <source>
        <dbReference type="SAM" id="Coils"/>
    </source>
</evidence>
<evidence type="ECO:0000313" key="3">
    <source>
        <dbReference type="EMBL" id="KAH7932572.1"/>
    </source>
</evidence>
<reference evidence="3" key="1">
    <citation type="journal article" date="2020" name="Cell">
        <title>Large-Scale Comparative Analyses of Tick Genomes Elucidate Their Genetic Diversity and Vector Capacities.</title>
        <authorList>
            <consortium name="Tick Genome and Microbiome Consortium (TIGMIC)"/>
            <person name="Jia N."/>
            <person name="Wang J."/>
            <person name="Shi W."/>
            <person name="Du L."/>
            <person name="Sun Y."/>
            <person name="Zhan W."/>
            <person name="Jiang J.F."/>
            <person name="Wang Q."/>
            <person name="Zhang B."/>
            <person name="Ji P."/>
            <person name="Bell-Sakyi L."/>
            <person name="Cui X.M."/>
            <person name="Yuan T.T."/>
            <person name="Jiang B.G."/>
            <person name="Yang W.F."/>
            <person name="Lam T.T."/>
            <person name="Chang Q.C."/>
            <person name="Ding S.J."/>
            <person name="Wang X.J."/>
            <person name="Zhu J.G."/>
            <person name="Ruan X.D."/>
            <person name="Zhao L."/>
            <person name="Wei J.T."/>
            <person name="Ye R.Z."/>
            <person name="Que T.C."/>
            <person name="Du C.H."/>
            <person name="Zhou Y.H."/>
            <person name="Cheng J.X."/>
            <person name="Dai P.F."/>
            <person name="Guo W.B."/>
            <person name="Han X.H."/>
            <person name="Huang E.J."/>
            <person name="Li L.F."/>
            <person name="Wei W."/>
            <person name="Gao Y.C."/>
            <person name="Liu J.Z."/>
            <person name="Shao H.Z."/>
            <person name="Wang X."/>
            <person name="Wang C.C."/>
            <person name="Yang T.C."/>
            <person name="Huo Q.B."/>
            <person name="Li W."/>
            <person name="Chen H.Y."/>
            <person name="Chen S.E."/>
            <person name="Zhou L.G."/>
            <person name="Ni X.B."/>
            <person name="Tian J.H."/>
            <person name="Sheng Y."/>
            <person name="Liu T."/>
            <person name="Pan Y.S."/>
            <person name="Xia L.Y."/>
            <person name="Li J."/>
            <person name="Zhao F."/>
            <person name="Cao W.C."/>
        </authorList>
    </citation>
    <scope>NUCLEOTIDE SEQUENCE</scope>
    <source>
        <strain evidence="3">Rmic-2018</strain>
    </source>
</reference>
<feature type="compositionally biased region" description="Basic and acidic residues" evidence="2">
    <location>
        <begin position="45"/>
        <end position="59"/>
    </location>
</feature>
<name>A0A9J6CVH6_RHIMP</name>
<keyword evidence="4" id="KW-1185">Reference proteome</keyword>
<reference evidence="3" key="2">
    <citation type="submission" date="2021-09" db="EMBL/GenBank/DDBJ databases">
        <authorList>
            <person name="Jia N."/>
            <person name="Wang J."/>
            <person name="Shi W."/>
            <person name="Du L."/>
            <person name="Sun Y."/>
            <person name="Zhan W."/>
            <person name="Jiang J."/>
            <person name="Wang Q."/>
            <person name="Zhang B."/>
            <person name="Ji P."/>
            <person name="Sakyi L.B."/>
            <person name="Cui X."/>
            <person name="Yuan T."/>
            <person name="Jiang B."/>
            <person name="Yang W."/>
            <person name="Lam T.T.-Y."/>
            <person name="Chang Q."/>
            <person name="Ding S."/>
            <person name="Wang X."/>
            <person name="Zhu J."/>
            <person name="Ruan X."/>
            <person name="Zhao L."/>
            <person name="Wei J."/>
            <person name="Que T."/>
            <person name="Du C."/>
            <person name="Cheng J."/>
            <person name="Dai P."/>
            <person name="Han X."/>
            <person name="Huang E."/>
            <person name="Gao Y."/>
            <person name="Liu J."/>
            <person name="Shao H."/>
            <person name="Ye R."/>
            <person name="Li L."/>
            <person name="Wei W."/>
            <person name="Wang X."/>
            <person name="Wang C."/>
            <person name="Huo Q."/>
            <person name="Li W."/>
            <person name="Guo W."/>
            <person name="Chen H."/>
            <person name="Chen S."/>
            <person name="Zhou L."/>
            <person name="Zhou L."/>
            <person name="Ni X."/>
            <person name="Tian J."/>
            <person name="Zhou Y."/>
            <person name="Sheng Y."/>
            <person name="Liu T."/>
            <person name="Pan Y."/>
            <person name="Xia L."/>
            <person name="Li J."/>
            <person name="Zhao F."/>
            <person name="Cao W."/>
        </authorList>
    </citation>
    <scope>NUCLEOTIDE SEQUENCE</scope>
    <source>
        <strain evidence="3">Rmic-2018</strain>
        <tissue evidence="3">Larvae</tissue>
    </source>
</reference>
<evidence type="ECO:0000313" key="4">
    <source>
        <dbReference type="Proteomes" id="UP000821866"/>
    </source>
</evidence>
<proteinExistence type="predicted"/>
<sequence>MTSPADQHVCSPKCAFCGGPHPTADRTCRQRFEIPYIVRQRKRERRDFDKDFPPIHHLSEPANKSRSLSRSSRGHSQYKSGPRSTSRFQSRSCSRSRGPAVSIQVPAATATEWADHVKGSQKQVTGAILPEQNNDRLIQLEMENAALKEAIAQLRVKIVALKNANNTKSEAPQPPQVSRLETPVETPKEMPVETPMEMAMETPVEKPAETPVETPMKVQCTVRPAKTRALTRPAFDEELHSFKTEITDMFQSLSQTVALVHVKVDTLADKFSALDAKVNTLDANFCALDAKVHELERRHLSFESNHGASALKSSGFGSGTVWG</sequence>
<dbReference type="EMBL" id="JABSTU010006518">
    <property type="protein sequence ID" value="KAH7932572.1"/>
    <property type="molecule type" value="Genomic_DNA"/>
</dbReference>
<organism evidence="3 4">
    <name type="scientific">Rhipicephalus microplus</name>
    <name type="common">Cattle tick</name>
    <name type="synonym">Boophilus microplus</name>
    <dbReference type="NCBI Taxonomy" id="6941"/>
    <lineage>
        <taxon>Eukaryota</taxon>
        <taxon>Metazoa</taxon>
        <taxon>Ecdysozoa</taxon>
        <taxon>Arthropoda</taxon>
        <taxon>Chelicerata</taxon>
        <taxon>Arachnida</taxon>
        <taxon>Acari</taxon>
        <taxon>Parasitiformes</taxon>
        <taxon>Ixodida</taxon>
        <taxon>Ixodoidea</taxon>
        <taxon>Ixodidae</taxon>
        <taxon>Rhipicephalinae</taxon>
        <taxon>Rhipicephalus</taxon>
        <taxon>Boophilus</taxon>
    </lineage>
</organism>
<dbReference type="Proteomes" id="UP000821866">
    <property type="component" value="Unassembled WGS sequence"/>
</dbReference>
<feature type="compositionally biased region" description="Low complexity" evidence="2">
    <location>
        <begin position="83"/>
        <end position="97"/>
    </location>
</feature>
<accession>A0A9J6CVH6</accession>
<keyword evidence="1" id="KW-0175">Coiled coil</keyword>
<dbReference type="Gene3D" id="1.20.5.170">
    <property type="match status" value="1"/>
</dbReference>
<feature type="region of interest" description="Disordered" evidence="2">
    <location>
        <begin position="45"/>
        <end position="103"/>
    </location>
</feature>